<keyword evidence="2" id="KW-1185">Reference proteome</keyword>
<dbReference type="Proteomes" id="UP001281761">
    <property type="component" value="Unassembled WGS sequence"/>
</dbReference>
<comment type="caution">
    <text evidence="1">The sequence shown here is derived from an EMBL/GenBank/DDBJ whole genome shotgun (WGS) entry which is preliminary data.</text>
</comment>
<dbReference type="EMBL" id="JARBJD010000568">
    <property type="protein sequence ID" value="KAK2941000.1"/>
    <property type="molecule type" value="Genomic_DNA"/>
</dbReference>
<evidence type="ECO:0000313" key="1">
    <source>
        <dbReference type="EMBL" id="KAK2941000.1"/>
    </source>
</evidence>
<gene>
    <name evidence="1" type="ORF">BLNAU_24094</name>
</gene>
<accession>A0ABQ9WNF0</accession>
<sequence length="835" mass="95867">MRRRRINVQTVLDQVHLEGDEIIVPTSTTSDWRVILQDSITADDLRQGCISLFDQVNTEMKLTPIEVNHAVRFLKYAEIHINHHKHPHNELLDAILCEATGSPTEIVSVLVKLVCHPSDTLRTATLSFLDVGIFRSTSEFESTVTSAGLLPQLFEKLTPHKIPLDGTTIEFHRHFASIVVNLFDFWIRSCPHHETLASETMDPIFQPFCTHVQYLLVAPVCPAGDHSGPSLLLETTILSNHIMSHPSRPSSPKIEGFFDELRKNMTNELASWLDIATTEELSSLLFGKGVWMSEQRWVEIFERCLARASEGKTFSNLGVTAFMCFVSRCPCNVGSVFWPDGTFSLKMGDTVVSSSKLDSKALWTLFTPTQLHHATTILNALRWFLVYADRAIYMKHIWNEWFPNFSNAVNPSKLPFTVGFISFHTNLVSILRVYLDQIRDYEPARTSSLTDQLRGELDELSLAFYTQTKDYVVHLSLHPFALDDEYHDTILDFLDRLFRCDCEYNKTRSFRAELRQKMDESAISSSSPPFILTSELACRLSDEEIVNIVDKIVGLLDSDSPLDDDTILRICTFIRMQLSRVYLPDLFRKAGRSNEQYLHAFESLLSLNVDYLDRAPIRYLLSTWPKELQQALDEWDDVDLERVGIVKGMIDQKQHSDEFEPKTFESLVVDFAIRSLSQARHSAARLSQPQLEQLLAPSVDVVSKHFIQLRSFEKWGDERHQKMFVDVCYCCDQRAVAQCVSRIGFFSRFVTALFNDNPNTSEAFFRMIVNRRDYEMTDEDRKTIGRTVPNFLEEGWQDAVEFIFIQGKDVDHFDTKFSARLMMKFFGTNLNSLTN</sequence>
<evidence type="ECO:0000313" key="2">
    <source>
        <dbReference type="Proteomes" id="UP001281761"/>
    </source>
</evidence>
<protein>
    <submittedName>
        <fullName evidence="1">Uncharacterized protein</fullName>
    </submittedName>
</protein>
<reference evidence="1 2" key="1">
    <citation type="journal article" date="2022" name="bioRxiv">
        <title>Genomics of Preaxostyla Flagellates Illuminates Evolutionary Transitions and the Path Towards Mitochondrial Loss.</title>
        <authorList>
            <person name="Novak L.V.F."/>
            <person name="Treitli S.C."/>
            <person name="Pyrih J."/>
            <person name="Halakuc P."/>
            <person name="Pipaliya S.V."/>
            <person name="Vacek V."/>
            <person name="Brzon O."/>
            <person name="Soukal P."/>
            <person name="Eme L."/>
            <person name="Dacks J.B."/>
            <person name="Karnkowska A."/>
            <person name="Elias M."/>
            <person name="Hampl V."/>
        </authorList>
    </citation>
    <scope>NUCLEOTIDE SEQUENCE [LARGE SCALE GENOMIC DNA]</scope>
    <source>
        <strain evidence="1">NAU3</strain>
        <tissue evidence="1">Gut</tissue>
    </source>
</reference>
<proteinExistence type="predicted"/>
<organism evidence="1 2">
    <name type="scientific">Blattamonas nauphoetae</name>
    <dbReference type="NCBI Taxonomy" id="2049346"/>
    <lineage>
        <taxon>Eukaryota</taxon>
        <taxon>Metamonada</taxon>
        <taxon>Preaxostyla</taxon>
        <taxon>Oxymonadida</taxon>
        <taxon>Blattamonas</taxon>
    </lineage>
</organism>
<name>A0ABQ9WNF0_9EUKA</name>